<reference evidence="1 2" key="1">
    <citation type="submission" date="2022-03" db="EMBL/GenBank/DDBJ databases">
        <authorList>
            <person name="Nunn A."/>
            <person name="Chopra R."/>
            <person name="Nunn A."/>
            <person name="Contreras Garrido A."/>
        </authorList>
    </citation>
    <scope>NUCLEOTIDE SEQUENCE [LARGE SCALE GENOMIC DNA]</scope>
</reference>
<dbReference type="EMBL" id="OU466858">
    <property type="protein sequence ID" value="CAH2046987.1"/>
    <property type="molecule type" value="Genomic_DNA"/>
</dbReference>
<dbReference type="Proteomes" id="UP000836841">
    <property type="component" value="Chromosome 2"/>
</dbReference>
<gene>
    <name evidence="1" type="ORF">TAV2_LOCUS8057</name>
</gene>
<accession>A0AAU9RPM9</accession>
<keyword evidence="2" id="KW-1185">Reference proteome</keyword>
<organism evidence="1 2">
    <name type="scientific">Thlaspi arvense</name>
    <name type="common">Field penny-cress</name>
    <dbReference type="NCBI Taxonomy" id="13288"/>
    <lineage>
        <taxon>Eukaryota</taxon>
        <taxon>Viridiplantae</taxon>
        <taxon>Streptophyta</taxon>
        <taxon>Embryophyta</taxon>
        <taxon>Tracheophyta</taxon>
        <taxon>Spermatophyta</taxon>
        <taxon>Magnoliopsida</taxon>
        <taxon>eudicotyledons</taxon>
        <taxon>Gunneridae</taxon>
        <taxon>Pentapetalae</taxon>
        <taxon>rosids</taxon>
        <taxon>malvids</taxon>
        <taxon>Brassicales</taxon>
        <taxon>Brassicaceae</taxon>
        <taxon>Thlaspideae</taxon>
        <taxon>Thlaspi</taxon>
    </lineage>
</organism>
<evidence type="ECO:0000313" key="2">
    <source>
        <dbReference type="Proteomes" id="UP000836841"/>
    </source>
</evidence>
<proteinExistence type="predicted"/>
<protein>
    <submittedName>
        <fullName evidence="1">Uncharacterized protein</fullName>
    </submittedName>
</protein>
<evidence type="ECO:0000313" key="1">
    <source>
        <dbReference type="EMBL" id="CAH2046987.1"/>
    </source>
</evidence>
<name>A0AAU9RPM9_THLAR</name>
<sequence>MGTMPSPGLPLSSSLPLAKVNAWSSGIKNPILSSVPIVSMFQISNEIVSVRITDKIYSDFNPLWKSFALGYFINEAPHVGTIYATINQIWTHQDIDESDELEETDDLEEGEVDTSTDTADVAETVQVVFGEGDKVKAQSAHDKAHTKTPKKHIVRMQDLKFMGTQGTTKTASTRRLCRLSLLGTCVGLISHASTRQ</sequence>
<dbReference type="AlphaFoldDB" id="A0AAU9RPM9"/>